<dbReference type="SUPFAM" id="SSF50249">
    <property type="entry name" value="Nucleic acid-binding proteins"/>
    <property type="match status" value="1"/>
</dbReference>
<dbReference type="Pfam" id="PF00270">
    <property type="entry name" value="DEAD"/>
    <property type="match status" value="1"/>
</dbReference>
<dbReference type="NCBIfam" id="NF008168">
    <property type="entry name" value="PRK10917.2-2"/>
    <property type="match status" value="1"/>
</dbReference>
<evidence type="ECO:0000256" key="4">
    <source>
        <dbReference type="ARBA" id="ARBA00022806"/>
    </source>
</evidence>
<dbReference type="Gene3D" id="2.40.50.140">
    <property type="entry name" value="Nucleic acid-binding proteins"/>
    <property type="match status" value="1"/>
</dbReference>
<dbReference type="PANTHER" id="PTHR47964:SF1">
    <property type="entry name" value="ATP-DEPENDENT DNA HELICASE HOMOLOG RECG, CHLOROPLASTIC"/>
    <property type="match status" value="1"/>
</dbReference>
<dbReference type="GO" id="GO:0006281">
    <property type="term" value="P:DNA repair"/>
    <property type="evidence" value="ECO:0007669"/>
    <property type="project" value="UniProtKB-KW"/>
</dbReference>
<gene>
    <name evidence="10" type="ORF">AUK04_01935</name>
</gene>
<evidence type="ECO:0000313" key="10">
    <source>
        <dbReference type="EMBL" id="OIP84855.1"/>
    </source>
</evidence>
<keyword evidence="4" id="KW-0347">Helicase</keyword>
<dbReference type="Gene3D" id="3.40.50.300">
    <property type="entry name" value="P-loop containing nucleotide triphosphate hydrolases"/>
    <property type="match status" value="2"/>
</dbReference>
<dbReference type="SMART" id="SM00487">
    <property type="entry name" value="DEXDc"/>
    <property type="match status" value="1"/>
</dbReference>
<dbReference type="InterPro" id="IPR027417">
    <property type="entry name" value="P-loop_NTPase"/>
</dbReference>
<keyword evidence="1" id="KW-0547">Nucleotide-binding</keyword>
<dbReference type="SMART" id="SM00490">
    <property type="entry name" value="HELICc"/>
    <property type="match status" value="1"/>
</dbReference>
<dbReference type="AlphaFoldDB" id="A0A1J5HVI9"/>
<dbReference type="SUPFAM" id="SSF52540">
    <property type="entry name" value="P-loop containing nucleoside triphosphate hydrolases"/>
    <property type="match status" value="2"/>
</dbReference>
<dbReference type="PROSITE" id="PS51192">
    <property type="entry name" value="HELICASE_ATP_BIND_1"/>
    <property type="match status" value="1"/>
</dbReference>
<evidence type="ECO:0000256" key="3">
    <source>
        <dbReference type="ARBA" id="ARBA00022801"/>
    </source>
</evidence>
<dbReference type="PROSITE" id="PS51194">
    <property type="entry name" value="HELICASE_CTER"/>
    <property type="match status" value="1"/>
</dbReference>
<dbReference type="GO" id="GO:0016787">
    <property type="term" value="F:hydrolase activity"/>
    <property type="evidence" value="ECO:0007669"/>
    <property type="project" value="UniProtKB-KW"/>
</dbReference>
<evidence type="ECO:0000256" key="1">
    <source>
        <dbReference type="ARBA" id="ARBA00022741"/>
    </source>
</evidence>
<proteinExistence type="predicted"/>
<keyword evidence="6" id="KW-0238">DNA-binding</keyword>
<feature type="domain" description="Helicase ATP-binding" evidence="8">
    <location>
        <begin position="277"/>
        <end position="432"/>
    </location>
</feature>
<dbReference type="GO" id="GO:0003677">
    <property type="term" value="F:DNA binding"/>
    <property type="evidence" value="ECO:0007669"/>
    <property type="project" value="UniProtKB-KW"/>
</dbReference>
<keyword evidence="5" id="KW-0067">ATP-binding</keyword>
<dbReference type="GO" id="GO:0005524">
    <property type="term" value="F:ATP binding"/>
    <property type="evidence" value="ECO:0007669"/>
    <property type="project" value="UniProtKB-KW"/>
</dbReference>
<dbReference type="Pfam" id="PF17191">
    <property type="entry name" value="RecG_wedge"/>
    <property type="match status" value="1"/>
</dbReference>
<dbReference type="CDD" id="cd04488">
    <property type="entry name" value="RecG_wedge_OBF"/>
    <property type="match status" value="1"/>
</dbReference>
<dbReference type="InterPro" id="IPR047112">
    <property type="entry name" value="RecG/Mfd"/>
</dbReference>
<evidence type="ECO:0000313" key="11">
    <source>
        <dbReference type="Proteomes" id="UP000183758"/>
    </source>
</evidence>
<evidence type="ECO:0000256" key="7">
    <source>
        <dbReference type="ARBA" id="ARBA00023204"/>
    </source>
</evidence>
<protein>
    <submittedName>
        <fullName evidence="10">Uncharacterized protein</fullName>
    </submittedName>
</protein>
<dbReference type="Proteomes" id="UP000183758">
    <property type="component" value="Unassembled WGS sequence"/>
</dbReference>
<evidence type="ECO:0000256" key="6">
    <source>
        <dbReference type="ARBA" id="ARBA00023125"/>
    </source>
</evidence>
<evidence type="ECO:0000259" key="9">
    <source>
        <dbReference type="PROSITE" id="PS51194"/>
    </source>
</evidence>
<dbReference type="InterPro" id="IPR014001">
    <property type="entry name" value="Helicase_ATP-bd"/>
</dbReference>
<dbReference type="InterPro" id="IPR001650">
    <property type="entry name" value="Helicase_C-like"/>
</dbReference>
<organism evidence="10 11">
    <name type="scientific">Candidatus Roizmanbacteria bacterium CG2_30_33_16</name>
    <dbReference type="NCBI Taxonomy" id="1805340"/>
    <lineage>
        <taxon>Bacteria</taxon>
        <taxon>Candidatus Roizmaniibacteriota</taxon>
    </lineage>
</organism>
<comment type="caution">
    <text evidence="10">The sequence shown here is derived from an EMBL/GenBank/DDBJ whole genome shotgun (WGS) entry which is preliminary data.</text>
</comment>
<dbReference type="InterPro" id="IPR011545">
    <property type="entry name" value="DEAD/DEAH_box_helicase_dom"/>
</dbReference>
<name>A0A1J5HVI9_9BACT</name>
<dbReference type="InterPro" id="IPR012340">
    <property type="entry name" value="NA-bd_OB-fold"/>
</dbReference>
<keyword evidence="7" id="KW-0234">DNA repair</keyword>
<accession>A0A1J5HVI9</accession>
<dbReference type="EMBL" id="MNZM01000045">
    <property type="protein sequence ID" value="OIP84855.1"/>
    <property type="molecule type" value="Genomic_DNA"/>
</dbReference>
<dbReference type="Pfam" id="PF00271">
    <property type="entry name" value="Helicase_C"/>
    <property type="match status" value="1"/>
</dbReference>
<keyword evidence="2" id="KW-0227">DNA damage</keyword>
<sequence>MNANQTIRNLPRTRSLTINKLIKLGVDTFQDLLNYYPSRYNDYSLISPVAQLRIEQLATIKVQVVSAKTHLTRSGKRMQQFEVEDASGKITAVAFNQPYLLRIFKPGSLLSISGVCQLIGTGKVFTVQDYEVLNTLEQPTTHTGRLVPVYSETSGLSSKTIREKIKYVLSEIIVSESLPKEIMMYNRLINCTSAYQQIHFPDNFERLHQAQQRLAFEELFMLQLSSALLKKQRQSNVVDQPIILNQKHVNLLKDFINNLPFKLTSAQQQAWEIIKSDLSKKQPMNRLLQGDVGSGKTVVAALAAYLLFLNNQKTAIMAPTEILAQQHFATIKDLFKGCIKTPKIILQTGSLKQLKPKIKYDIIIGTQALLTEKLNLKNFGGVVIDEQHRFGVKQRAMLSDKTKNPHLLTMTATPIPRTIALTLFSDLDISIINEMPFGRIPIKSYLVPLSKRQAGYEWITKQISEKKAQVFVICPLVEESQVETNISIKAAEKEYILLQKVFPKFKVSLIHGKKSSKEKQTTMTDFVNRKIDILVSTSLVEVGVDAPGATIMIIEGAERFGLAQLHQLRGRIGRNSVQSYCFLYTENTDQKIQERLSYFVKNTNGLALAEYDLKNRGTGELFGQKQHGQSGLKIASLFDLRMIETTKRAVEYFITQSLQIKQYPEMKKQIDKIQAGFVSQRD</sequence>
<evidence type="ECO:0000256" key="5">
    <source>
        <dbReference type="ARBA" id="ARBA00022840"/>
    </source>
</evidence>
<keyword evidence="3" id="KW-0378">Hydrolase</keyword>
<evidence type="ECO:0000259" key="8">
    <source>
        <dbReference type="PROSITE" id="PS51192"/>
    </source>
</evidence>
<reference evidence="10 11" key="1">
    <citation type="journal article" date="2016" name="Environ. Microbiol.">
        <title>Genomic resolution of a cold subsurface aquifer community provides metabolic insights for novel microbes adapted to high CO concentrations.</title>
        <authorList>
            <person name="Probst A.J."/>
            <person name="Castelle C.J."/>
            <person name="Singh A."/>
            <person name="Brown C.T."/>
            <person name="Anantharaman K."/>
            <person name="Sharon I."/>
            <person name="Hug L.A."/>
            <person name="Burstein D."/>
            <person name="Emerson J.B."/>
            <person name="Thomas B.C."/>
            <person name="Banfield J.F."/>
        </authorList>
    </citation>
    <scope>NUCLEOTIDE SEQUENCE [LARGE SCALE GENOMIC DNA]</scope>
    <source>
        <strain evidence="10">CG2_30_33_16</strain>
    </source>
</reference>
<dbReference type="GO" id="GO:0003678">
    <property type="term" value="F:DNA helicase activity"/>
    <property type="evidence" value="ECO:0007669"/>
    <property type="project" value="TreeGrafter"/>
</dbReference>
<dbReference type="InterPro" id="IPR033454">
    <property type="entry name" value="RecG_wedge"/>
</dbReference>
<dbReference type="PANTHER" id="PTHR47964">
    <property type="entry name" value="ATP-DEPENDENT DNA HELICASE HOMOLOG RECG, CHLOROPLASTIC"/>
    <property type="match status" value="1"/>
</dbReference>
<evidence type="ECO:0000256" key="2">
    <source>
        <dbReference type="ARBA" id="ARBA00022763"/>
    </source>
</evidence>
<feature type="domain" description="Helicase C-terminal" evidence="9">
    <location>
        <begin position="441"/>
        <end position="614"/>
    </location>
</feature>